<name>A0ACC3YR86_COLTU</name>
<evidence type="ECO:0000313" key="1">
    <source>
        <dbReference type="EMBL" id="KAL0933662.1"/>
    </source>
</evidence>
<sequence length="491" mass="55000">MLLSRIALLLSSATVLVAQTVDWRAAKCEGVVVDAKALPNRRWEAANATAALHEMIAAWKEYDSKPNEVKFEFSEFASWFLGGPELWRCTKLLDVPCSTSLTCQDTKFPAGHLILNSFSKLHQFHRRYFEALDQAQMEIQSEMDLFAEKFSVPLPDDGSSEKFQRIMLNVIYGMVGIAQAYTNNIFVYSSMFQGFFGLTQTMRSQITTTSSYSIFTSWAIGKDFILPGDKPKPAYGRLSAVMGGIFDSWKASEVEYLRRIFTPRDNDTVNYLVAALDNGLMSATPDDLDFKEMSKVIKKLFYPNLMLTAWQTVPSARRPFILKTNLPCKMRKKERSSVLWPMLPADSHERAATCYNGSLFYLLDIRNEGVSVSFSNPSIGVSENNPFTALFGTETMDGKAWGGVTKEDIVAAVYGGWLAGGRQNNNFDLNYTNIQPEEGSELWFGNGVRMPGYVKMPLCMNTYTIYGNLAVGKPDDDPSWPCASLPVLRPS</sequence>
<gene>
    <name evidence="1" type="ORF">CTRU02_210461</name>
</gene>
<organism evidence="1 2">
    <name type="scientific">Colletotrichum truncatum</name>
    <name type="common">Anthracnose fungus</name>
    <name type="synonym">Colletotrichum capsici</name>
    <dbReference type="NCBI Taxonomy" id="5467"/>
    <lineage>
        <taxon>Eukaryota</taxon>
        <taxon>Fungi</taxon>
        <taxon>Dikarya</taxon>
        <taxon>Ascomycota</taxon>
        <taxon>Pezizomycotina</taxon>
        <taxon>Sordariomycetes</taxon>
        <taxon>Hypocreomycetidae</taxon>
        <taxon>Glomerellales</taxon>
        <taxon>Glomerellaceae</taxon>
        <taxon>Colletotrichum</taxon>
        <taxon>Colletotrichum truncatum species complex</taxon>
    </lineage>
</organism>
<dbReference type="EMBL" id="VUJX02000007">
    <property type="protein sequence ID" value="KAL0933662.1"/>
    <property type="molecule type" value="Genomic_DNA"/>
</dbReference>
<evidence type="ECO:0000313" key="2">
    <source>
        <dbReference type="Proteomes" id="UP000805649"/>
    </source>
</evidence>
<reference evidence="1 2" key="1">
    <citation type="journal article" date="2020" name="Phytopathology">
        <title>Genome Sequence Resources of Colletotrichum truncatum, C. plurivorum, C. musicola, and C. sojae: Four Species Pathogenic to Soybean (Glycine max).</title>
        <authorList>
            <person name="Rogerio F."/>
            <person name="Boufleur T.R."/>
            <person name="Ciampi-Guillardi M."/>
            <person name="Sukno S.A."/>
            <person name="Thon M.R."/>
            <person name="Massola Junior N.S."/>
            <person name="Baroncelli R."/>
        </authorList>
    </citation>
    <scope>NUCLEOTIDE SEQUENCE [LARGE SCALE GENOMIC DNA]</scope>
    <source>
        <strain evidence="1 2">CMES1059</strain>
    </source>
</reference>
<protein>
    <submittedName>
        <fullName evidence="1">Uncharacterized protein</fullName>
    </submittedName>
</protein>
<proteinExistence type="predicted"/>
<dbReference type="Proteomes" id="UP000805649">
    <property type="component" value="Unassembled WGS sequence"/>
</dbReference>
<keyword evidence="2" id="KW-1185">Reference proteome</keyword>
<accession>A0ACC3YR86</accession>
<comment type="caution">
    <text evidence="1">The sequence shown here is derived from an EMBL/GenBank/DDBJ whole genome shotgun (WGS) entry which is preliminary data.</text>
</comment>